<reference evidence="3 4" key="1">
    <citation type="submission" date="2022-12" db="EMBL/GenBank/DDBJ databases">
        <authorList>
            <person name="Muema E."/>
        </authorList>
    </citation>
    <scope>NUCLEOTIDE SEQUENCE [LARGE SCALE GENOMIC DNA]</scope>
    <source>
        <strain evidence="4">1330</strain>
    </source>
</reference>
<comment type="caution">
    <text evidence="3">The sequence shown here is derived from an EMBL/GenBank/DDBJ whole genome shotgun (WGS) entry which is preliminary data.</text>
</comment>
<dbReference type="NCBIfam" id="TIGR04360">
    <property type="entry name" value="other_trbK"/>
    <property type="match status" value="1"/>
</dbReference>
<keyword evidence="2" id="KW-0472">Membrane</keyword>
<evidence type="ECO:0000256" key="1">
    <source>
        <dbReference type="SAM" id="MobiDB-lite"/>
    </source>
</evidence>
<dbReference type="InterPro" id="IPR027587">
    <property type="entry name" value="TrbK"/>
</dbReference>
<feature type="compositionally biased region" description="Basic and acidic residues" evidence="1">
    <location>
        <begin position="94"/>
        <end position="108"/>
    </location>
</feature>
<dbReference type="Pfam" id="PF20084">
    <property type="entry name" value="TrbK"/>
    <property type="match status" value="1"/>
</dbReference>
<proteinExistence type="predicted"/>
<name>A0ABU8K8N3_9HYPH</name>
<gene>
    <name evidence="3" type="primary">trbK-alt</name>
    <name evidence="3" type="ORF">O7A05_07430</name>
</gene>
<protein>
    <submittedName>
        <fullName evidence="3">Entry exclusion protein TrbK-alt</fullName>
    </submittedName>
</protein>
<dbReference type="Proteomes" id="UP001366503">
    <property type="component" value="Unassembled WGS sequence"/>
</dbReference>
<sequence length="108" mass="11954">MDVKTTARLIGVTALALAVAITIISRNDDKYTVPPTLRPADPDGGPLVGELMRCRALGELATRDIACKTAWEESRRRFFMPGNRDKPAWPADGRFGRIDRSLDEDKTP</sequence>
<evidence type="ECO:0000313" key="3">
    <source>
        <dbReference type="EMBL" id="MEI9401997.1"/>
    </source>
</evidence>
<dbReference type="RefSeq" id="WP_337092320.1">
    <property type="nucleotide sequence ID" value="NZ_JAPYKO010000003.1"/>
</dbReference>
<keyword evidence="2" id="KW-0812">Transmembrane</keyword>
<evidence type="ECO:0000256" key="2">
    <source>
        <dbReference type="SAM" id="Phobius"/>
    </source>
</evidence>
<feature type="transmembrane region" description="Helical" evidence="2">
    <location>
        <begin position="6"/>
        <end position="24"/>
    </location>
</feature>
<feature type="region of interest" description="Disordered" evidence="1">
    <location>
        <begin position="89"/>
        <end position="108"/>
    </location>
</feature>
<organism evidence="3 4">
    <name type="scientific">Mesorhizobium argentiipisi</name>
    <dbReference type="NCBI Taxonomy" id="3015175"/>
    <lineage>
        <taxon>Bacteria</taxon>
        <taxon>Pseudomonadati</taxon>
        <taxon>Pseudomonadota</taxon>
        <taxon>Alphaproteobacteria</taxon>
        <taxon>Hyphomicrobiales</taxon>
        <taxon>Phyllobacteriaceae</taxon>
        <taxon>Mesorhizobium</taxon>
    </lineage>
</organism>
<evidence type="ECO:0000313" key="4">
    <source>
        <dbReference type="Proteomes" id="UP001366503"/>
    </source>
</evidence>
<dbReference type="EMBL" id="JAPYKO010000003">
    <property type="protein sequence ID" value="MEI9401997.1"/>
    <property type="molecule type" value="Genomic_DNA"/>
</dbReference>
<accession>A0ABU8K8N3</accession>
<keyword evidence="4" id="KW-1185">Reference proteome</keyword>
<keyword evidence="2" id="KW-1133">Transmembrane helix</keyword>